<dbReference type="InterPro" id="IPR011989">
    <property type="entry name" value="ARM-like"/>
</dbReference>
<dbReference type="Proteomes" id="UP000324800">
    <property type="component" value="Unassembled WGS sequence"/>
</dbReference>
<evidence type="ECO:0000313" key="3">
    <source>
        <dbReference type="Proteomes" id="UP000324800"/>
    </source>
</evidence>
<feature type="compositionally biased region" description="Polar residues" evidence="1">
    <location>
        <begin position="100"/>
        <end position="110"/>
    </location>
</feature>
<evidence type="ECO:0000256" key="1">
    <source>
        <dbReference type="SAM" id="MobiDB-lite"/>
    </source>
</evidence>
<feature type="non-terminal residue" evidence="2">
    <location>
        <position position="365"/>
    </location>
</feature>
<accession>A0A5J4TF56</accession>
<proteinExistence type="predicted"/>
<dbReference type="EMBL" id="SNRW01033013">
    <property type="protein sequence ID" value="KAA6356413.1"/>
    <property type="molecule type" value="Genomic_DNA"/>
</dbReference>
<protein>
    <submittedName>
        <fullName evidence="2">Uncharacterized protein</fullName>
    </submittedName>
</protein>
<name>A0A5J4TF56_9EUKA</name>
<evidence type="ECO:0000313" key="2">
    <source>
        <dbReference type="EMBL" id="KAA6356413.1"/>
    </source>
</evidence>
<sequence length="365" mass="40754">MDIDKPNKFTGQIQPTNYSSQQLLRPIKINKDWRDWLRNLQSTPKDASSKVDEYLRSCLSESLYTRLTDTKAIQKQQQVEASTQLLTACGGQISIPASQSVPSHLQRGSKQQQQQQNNQSSSIIAQPDEARLCSDVLLRWCACRLLDAHPNPQLNQRAVELIKLLFRMHISEQSSFDDAIVNGQIAAAQGSQTWFNVNTVKSLLPFEDIEPIFVASILLFDQKGSHAGPVTLDLLTMTLAQLPPMISVQHLLTLFKKEVKKGGRSMPCIELFIAVASAASQLDLFSGKKEHQDVMQYVCQHYSCNLSDVKRVVIAIISFYIKGQQGSGSNSSAVVQQLKQYIGLKDSEIDALLKKNDRPLSQNVN</sequence>
<organism evidence="2 3">
    <name type="scientific">Streblomastix strix</name>
    <dbReference type="NCBI Taxonomy" id="222440"/>
    <lineage>
        <taxon>Eukaryota</taxon>
        <taxon>Metamonada</taxon>
        <taxon>Preaxostyla</taxon>
        <taxon>Oxymonadida</taxon>
        <taxon>Streblomastigidae</taxon>
        <taxon>Streblomastix</taxon>
    </lineage>
</organism>
<comment type="caution">
    <text evidence="2">The sequence shown here is derived from an EMBL/GenBank/DDBJ whole genome shotgun (WGS) entry which is preliminary data.</text>
</comment>
<gene>
    <name evidence="2" type="ORF">EZS28_048060</name>
</gene>
<dbReference type="Gene3D" id="1.25.10.10">
    <property type="entry name" value="Leucine-rich Repeat Variant"/>
    <property type="match status" value="1"/>
</dbReference>
<reference evidence="2 3" key="1">
    <citation type="submission" date="2019-03" db="EMBL/GenBank/DDBJ databases">
        <title>Single cell metagenomics reveals metabolic interactions within the superorganism composed of flagellate Streblomastix strix and complex community of Bacteroidetes bacteria on its surface.</title>
        <authorList>
            <person name="Treitli S.C."/>
            <person name="Kolisko M."/>
            <person name="Husnik F."/>
            <person name="Keeling P."/>
            <person name="Hampl V."/>
        </authorList>
    </citation>
    <scope>NUCLEOTIDE SEQUENCE [LARGE SCALE GENOMIC DNA]</scope>
    <source>
        <strain evidence="2">ST1C</strain>
    </source>
</reference>
<feature type="region of interest" description="Disordered" evidence="1">
    <location>
        <begin position="100"/>
        <end position="122"/>
    </location>
</feature>
<feature type="compositionally biased region" description="Low complexity" evidence="1">
    <location>
        <begin position="111"/>
        <end position="122"/>
    </location>
</feature>
<dbReference type="AlphaFoldDB" id="A0A5J4TF56"/>